<sequence>MRRSADEPRSLTLPGELPNLSGNGRGTLFVEGMVDGARRFWSEDHVPGDRVWARSDDLVKVGRPLDARSTGPVVV</sequence>
<dbReference type="OrthoDB" id="7488202at2759"/>
<dbReference type="Proteomes" id="UP000494106">
    <property type="component" value="Unassembled WGS sequence"/>
</dbReference>
<name>A0A8S1BJV8_ARCPL</name>
<keyword evidence="2" id="KW-1185">Reference proteome</keyword>
<comment type="caution">
    <text evidence="1">The sequence shown here is derived from an EMBL/GenBank/DDBJ whole genome shotgun (WGS) entry which is preliminary data.</text>
</comment>
<evidence type="ECO:0000313" key="1">
    <source>
        <dbReference type="EMBL" id="CAB3257427.1"/>
    </source>
</evidence>
<proteinExistence type="predicted"/>
<organism evidence="1 2">
    <name type="scientific">Arctia plantaginis</name>
    <name type="common">Wood tiger moth</name>
    <name type="synonym">Phalaena plantaginis</name>
    <dbReference type="NCBI Taxonomy" id="874455"/>
    <lineage>
        <taxon>Eukaryota</taxon>
        <taxon>Metazoa</taxon>
        <taxon>Ecdysozoa</taxon>
        <taxon>Arthropoda</taxon>
        <taxon>Hexapoda</taxon>
        <taxon>Insecta</taxon>
        <taxon>Pterygota</taxon>
        <taxon>Neoptera</taxon>
        <taxon>Endopterygota</taxon>
        <taxon>Lepidoptera</taxon>
        <taxon>Glossata</taxon>
        <taxon>Ditrysia</taxon>
        <taxon>Noctuoidea</taxon>
        <taxon>Erebidae</taxon>
        <taxon>Arctiinae</taxon>
        <taxon>Arctia</taxon>
    </lineage>
</organism>
<gene>
    <name evidence="1" type="ORF">APLA_LOCUS15963</name>
</gene>
<reference evidence="1 2" key="1">
    <citation type="submission" date="2020-04" db="EMBL/GenBank/DDBJ databases">
        <authorList>
            <person name="Wallbank WR R."/>
            <person name="Pardo Diaz C."/>
            <person name="Kozak K."/>
            <person name="Martin S."/>
            <person name="Jiggins C."/>
            <person name="Moest M."/>
            <person name="Warren A I."/>
            <person name="Byers J.R.P. K."/>
            <person name="Montejo-Kovacevich G."/>
            <person name="Yen C E."/>
        </authorList>
    </citation>
    <scope>NUCLEOTIDE SEQUENCE [LARGE SCALE GENOMIC DNA]</scope>
</reference>
<protein>
    <submittedName>
        <fullName evidence="1">Uncharacterized protein</fullName>
    </submittedName>
</protein>
<accession>A0A8S1BJV8</accession>
<dbReference type="AlphaFoldDB" id="A0A8S1BJV8"/>
<evidence type="ECO:0000313" key="2">
    <source>
        <dbReference type="Proteomes" id="UP000494106"/>
    </source>
</evidence>
<dbReference type="EMBL" id="CADEBC010000591">
    <property type="protein sequence ID" value="CAB3257427.1"/>
    <property type="molecule type" value="Genomic_DNA"/>
</dbReference>